<dbReference type="SUPFAM" id="SSF50630">
    <property type="entry name" value="Acid proteases"/>
    <property type="match status" value="1"/>
</dbReference>
<evidence type="ECO:0000313" key="5">
    <source>
        <dbReference type="Proteomes" id="UP001591681"/>
    </source>
</evidence>
<dbReference type="EMBL" id="JBHFQA010000012">
    <property type="protein sequence ID" value="KAL2090027.1"/>
    <property type="molecule type" value="Genomic_DNA"/>
</dbReference>
<organism evidence="4 5">
    <name type="scientific">Coilia grayii</name>
    <name type="common">Gray's grenadier anchovy</name>
    <dbReference type="NCBI Taxonomy" id="363190"/>
    <lineage>
        <taxon>Eukaryota</taxon>
        <taxon>Metazoa</taxon>
        <taxon>Chordata</taxon>
        <taxon>Craniata</taxon>
        <taxon>Vertebrata</taxon>
        <taxon>Euteleostomi</taxon>
        <taxon>Actinopterygii</taxon>
        <taxon>Neopterygii</taxon>
        <taxon>Teleostei</taxon>
        <taxon>Clupei</taxon>
        <taxon>Clupeiformes</taxon>
        <taxon>Clupeoidei</taxon>
        <taxon>Engraulidae</taxon>
        <taxon>Coilinae</taxon>
        <taxon>Coilia</taxon>
    </lineage>
</organism>
<name>A0ABD1JT27_9TELE</name>
<dbReference type="EC" id="3.1.26.4" evidence="2"/>
<dbReference type="Gene3D" id="3.10.10.10">
    <property type="entry name" value="HIV Type 1 Reverse Transcriptase, subunit A, domain 1"/>
    <property type="match status" value="1"/>
</dbReference>
<evidence type="ECO:0000256" key="2">
    <source>
        <dbReference type="ARBA" id="ARBA00012180"/>
    </source>
</evidence>
<comment type="caution">
    <text evidence="4">The sequence shown here is derived from an EMBL/GenBank/DDBJ whole genome shotgun (WGS) entry which is preliminary data.</text>
</comment>
<accession>A0ABD1JT27</accession>
<evidence type="ECO:0000313" key="4">
    <source>
        <dbReference type="EMBL" id="KAL2090027.1"/>
    </source>
</evidence>
<proteinExistence type="inferred from homology"/>
<keyword evidence="5" id="KW-1185">Reference proteome</keyword>
<dbReference type="CDD" id="cd05481">
    <property type="entry name" value="retropepsin_like_LTR_1"/>
    <property type="match status" value="1"/>
</dbReference>
<dbReference type="Gene3D" id="2.40.70.10">
    <property type="entry name" value="Acid Proteases"/>
    <property type="match status" value="1"/>
</dbReference>
<dbReference type="Pfam" id="PF13975">
    <property type="entry name" value="gag-asp_proteas"/>
    <property type="match status" value="1"/>
</dbReference>
<dbReference type="Proteomes" id="UP001591681">
    <property type="component" value="Unassembled WGS sequence"/>
</dbReference>
<dbReference type="AlphaFoldDB" id="A0ABD1JT27"/>
<evidence type="ECO:0000259" key="3">
    <source>
        <dbReference type="Pfam" id="PF00078"/>
    </source>
</evidence>
<dbReference type="InterPro" id="IPR050951">
    <property type="entry name" value="Retrovirus_Pol_polyprotein"/>
</dbReference>
<dbReference type="GO" id="GO:0004523">
    <property type="term" value="F:RNA-DNA hybrid ribonuclease activity"/>
    <property type="evidence" value="ECO:0007669"/>
    <property type="project" value="UniProtKB-EC"/>
</dbReference>
<dbReference type="SUPFAM" id="SSF56672">
    <property type="entry name" value="DNA/RNA polymerases"/>
    <property type="match status" value="1"/>
</dbReference>
<dbReference type="PANTHER" id="PTHR37984">
    <property type="entry name" value="PROTEIN CBG26694"/>
    <property type="match status" value="1"/>
</dbReference>
<dbReference type="PANTHER" id="PTHR37984:SF8">
    <property type="entry name" value="CCHC-TYPE DOMAIN-CONTAINING PROTEIN"/>
    <property type="match status" value="1"/>
</dbReference>
<dbReference type="InterPro" id="IPR043502">
    <property type="entry name" value="DNA/RNA_pol_sf"/>
</dbReference>
<evidence type="ECO:0000256" key="1">
    <source>
        <dbReference type="ARBA" id="ARBA00010879"/>
    </source>
</evidence>
<dbReference type="InterPro" id="IPR000477">
    <property type="entry name" value="RT_dom"/>
</dbReference>
<gene>
    <name evidence="4" type="ORF">ACEWY4_014715</name>
</gene>
<feature type="domain" description="Reverse transcriptase" evidence="3">
    <location>
        <begin position="220"/>
        <end position="377"/>
    </location>
</feature>
<dbReference type="CDD" id="cd01647">
    <property type="entry name" value="RT_LTR"/>
    <property type="match status" value="1"/>
</dbReference>
<sequence>MSKTTTRKPVRMIGQQSDSDLEEMYVDMVKANNGDDWEVDLVINDKKVRFKIDTGAQCNVIPESIHHETGTQLGKSKAKLVTYGGQCLKPVGKCNLLTEYKGQFHHVEFQVLNQNATPLLGLTTCISLGLIKRVREITTSPGQEIQSEYADVFEGLGCFEGEQHIKIRADAQPIIHAPRKVPVALREKIKSELKRMEHLDVIEKVTEPRQWVSSMVTVWKPEKQKIRICMDPKDLNNAIEREHYPMRTIEEVMARMPGAKVFSTLDTQCGYWQVKLDKESSALCTFNTPFGRYAYKRPPFRINTAGEIFQRLMTEMFEDMDGVQVIVDDILVWGQTKEQNNQRLKQVLDRVREKNIKLNPEKCTFGAHEVKYMGHILTAEGLKPDPQKVEAVKKMQKLTNKTELQTYLGMITYLAKFLPQLSTVTAPLRTLLEKSCREWSQRLQY</sequence>
<dbReference type="InterPro" id="IPR021109">
    <property type="entry name" value="Peptidase_aspartic_dom_sf"/>
</dbReference>
<dbReference type="InterPro" id="IPR043128">
    <property type="entry name" value="Rev_trsase/Diguanyl_cyclase"/>
</dbReference>
<comment type="similarity">
    <text evidence="1">Belongs to the beta type-B retroviral polymerase family. HERV class-II K(HML-2) pol subfamily.</text>
</comment>
<dbReference type="Pfam" id="PF00078">
    <property type="entry name" value="RVT_1"/>
    <property type="match status" value="1"/>
</dbReference>
<protein>
    <recommendedName>
        <fullName evidence="2">ribonuclease H</fullName>
        <ecNumber evidence="2">3.1.26.4</ecNumber>
    </recommendedName>
</protein>
<dbReference type="Gene3D" id="3.30.70.270">
    <property type="match status" value="2"/>
</dbReference>
<reference evidence="4 5" key="1">
    <citation type="submission" date="2024-09" db="EMBL/GenBank/DDBJ databases">
        <title>A chromosome-level genome assembly of Gray's grenadier anchovy, Coilia grayii.</title>
        <authorList>
            <person name="Fu Z."/>
        </authorList>
    </citation>
    <scope>NUCLEOTIDE SEQUENCE [LARGE SCALE GENOMIC DNA]</scope>
    <source>
        <strain evidence="4">G4</strain>
        <tissue evidence="4">Muscle</tissue>
    </source>
</reference>